<dbReference type="STRING" id="1230458.C484_02115"/>
<dbReference type="PATRIC" id="fig|1230458.4.peg.414"/>
<evidence type="ECO:0000259" key="1">
    <source>
        <dbReference type="Pfam" id="PF00932"/>
    </source>
</evidence>
<protein>
    <recommendedName>
        <fullName evidence="1">LTD domain-containing protein</fullName>
    </recommendedName>
</protein>
<evidence type="ECO:0000313" key="3">
    <source>
        <dbReference type="Proteomes" id="UP000011648"/>
    </source>
</evidence>
<dbReference type="SUPFAM" id="SSF74853">
    <property type="entry name" value="Lamin A/C globular tail domain"/>
    <property type="match status" value="1"/>
</dbReference>
<dbReference type="Proteomes" id="UP000011648">
    <property type="component" value="Unassembled WGS sequence"/>
</dbReference>
<reference evidence="2 3" key="1">
    <citation type="journal article" date="2014" name="PLoS Genet.">
        <title>Phylogenetically driven sequencing of extremely halophilic archaea reveals strategies for static and dynamic osmo-response.</title>
        <authorList>
            <person name="Becker E.A."/>
            <person name="Seitzer P.M."/>
            <person name="Tritt A."/>
            <person name="Larsen D."/>
            <person name="Krusor M."/>
            <person name="Yao A.I."/>
            <person name="Wu D."/>
            <person name="Madern D."/>
            <person name="Eisen J.A."/>
            <person name="Darling A.E."/>
            <person name="Facciotti M.T."/>
        </authorList>
    </citation>
    <scope>NUCLEOTIDE SEQUENCE [LARGE SCALE GENOMIC DNA]</scope>
    <source>
        <strain evidence="2 3">DSM 12281</strain>
    </source>
</reference>
<dbReference type="OrthoDB" id="351143at2157"/>
<accession>M0AD67</accession>
<dbReference type="InterPro" id="IPR036415">
    <property type="entry name" value="Lamin_tail_dom_sf"/>
</dbReference>
<keyword evidence="3" id="KW-1185">Reference proteome</keyword>
<organism evidence="2 3">
    <name type="scientific">Natrialba taiwanensis DSM 12281</name>
    <dbReference type="NCBI Taxonomy" id="1230458"/>
    <lineage>
        <taxon>Archaea</taxon>
        <taxon>Methanobacteriati</taxon>
        <taxon>Methanobacteriota</taxon>
        <taxon>Stenosarchaea group</taxon>
        <taxon>Halobacteria</taxon>
        <taxon>Halobacteriales</taxon>
        <taxon>Natrialbaceae</taxon>
        <taxon>Natrialba</taxon>
    </lineage>
</organism>
<dbReference type="AlphaFoldDB" id="M0AD67"/>
<evidence type="ECO:0000313" key="2">
    <source>
        <dbReference type="EMBL" id="ELY96469.1"/>
    </source>
</evidence>
<gene>
    <name evidence="2" type="ORF">C484_02115</name>
</gene>
<name>M0AD67_9EURY</name>
<proteinExistence type="predicted"/>
<dbReference type="PROSITE" id="PS51257">
    <property type="entry name" value="PROKAR_LIPOPROTEIN"/>
    <property type="match status" value="1"/>
</dbReference>
<comment type="caution">
    <text evidence="2">The sequence shown here is derived from an EMBL/GenBank/DDBJ whole genome shotgun (WGS) entry which is preliminary data.</text>
</comment>
<feature type="domain" description="LTD" evidence="1">
    <location>
        <begin position="50"/>
        <end position="164"/>
    </location>
</feature>
<dbReference type="InterPro" id="IPR001322">
    <property type="entry name" value="Lamin_tail_dom"/>
</dbReference>
<sequence length="189" mass="20103">MQRRDLLALSTLGVIGSAGCLAELGWDRASAPNEDGTDTDIDIDITGADTVDVRFTGVYAADRDREFIDGEYFVLRNDADDAVDVSGYVVAYSDDRTYRIADLVLEPGAQFVLASRDGTDATLLTSPPVYLRYAGFDDELPVLGDDGTVRVRNAAGARVSAAHYENGGCDGGSVTDDAGDSIECLHGRP</sequence>
<dbReference type="Pfam" id="PF00932">
    <property type="entry name" value="LTD"/>
    <property type="match status" value="1"/>
</dbReference>
<dbReference type="RefSeq" id="WP_006824328.1">
    <property type="nucleotide sequence ID" value="NZ_AOIL01000009.1"/>
</dbReference>
<dbReference type="EMBL" id="AOIL01000009">
    <property type="protein sequence ID" value="ELY96469.1"/>
    <property type="molecule type" value="Genomic_DNA"/>
</dbReference>